<dbReference type="PROSITE" id="PS50011">
    <property type="entry name" value="PROTEIN_KINASE_DOM"/>
    <property type="match status" value="1"/>
</dbReference>
<proteinExistence type="inferred from homology"/>
<evidence type="ECO:0000256" key="6">
    <source>
        <dbReference type="ARBA" id="ARBA00022777"/>
    </source>
</evidence>
<evidence type="ECO:0000256" key="5">
    <source>
        <dbReference type="ARBA" id="ARBA00022741"/>
    </source>
</evidence>
<evidence type="ECO:0000313" key="14">
    <source>
        <dbReference type="Proteomes" id="UP001558613"/>
    </source>
</evidence>
<dbReference type="Pfam" id="PF00069">
    <property type="entry name" value="Pkinase"/>
    <property type="match status" value="1"/>
</dbReference>
<evidence type="ECO:0000256" key="3">
    <source>
        <dbReference type="ARBA" id="ARBA00022527"/>
    </source>
</evidence>
<reference evidence="13 14" key="1">
    <citation type="submission" date="2023-09" db="EMBL/GenBank/DDBJ databases">
        <authorList>
            <person name="Wang M."/>
        </authorList>
    </citation>
    <scope>NUCLEOTIDE SEQUENCE [LARGE SCALE GENOMIC DNA]</scope>
    <source>
        <strain evidence="13">GT-2023</strain>
        <tissue evidence="13">Liver</tissue>
    </source>
</reference>
<dbReference type="Gene3D" id="1.10.510.10">
    <property type="entry name" value="Transferase(Phosphotransferase) domain 1"/>
    <property type="match status" value="1"/>
</dbReference>
<protein>
    <recommendedName>
        <fullName evidence="2">non-specific serine/threonine protein kinase</fullName>
        <ecNumber evidence="2">2.7.11.1</ecNumber>
    </recommendedName>
</protein>
<feature type="domain" description="Protein kinase" evidence="12">
    <location>
        <begin position="357"/>
        <end position="612"/>
    </location>
</feature>
<feature type="region of interest" description="Disordered" evidence="11">
    <location>
        <begin position="152"/>
        <end position="234"/>
    </location>
</feature>
<evidence type="ECO:0000256" key="10">
    <source>
        <dbReference type="PROSITE-ProRule" id="PRU10141"/>
    </source>
</evidence>
<feature type="binding site" evidence="10">
    <location>
        <position position="386"/>
    </location>
    <ligand>
        <name>ATP</name>
        <dbReference type="ChEBI" id="CHEBI:30616"/>
    </ligand>
</feature>
<evidence type="ECO:0000313" key="13">
    <source>
        <dbReference type="EMBL" id="KAL1249609.1"/>
    </source>
</evidence>
<dbReference type="SUPFAM" id="SSF56112">
    <property type="entry name" value="Protein kinase-like (PK-like)"/>
    <property type="match status" value="1"/>
</dbReference>
<comment type="catalytic activity">
    <reaction evidence="8">
        <text>L-threonyl-[protein] + ATP = O-phospho-L-threonyl-[protein] + ADP + H(+)</text>
        <dbReference type="Rhea" id="RHEA:46608"/>
        <dbReference type="Rhea" id="RHEA-COMP:11060"/>
        <dbReference type="Rhea" id="RHEA-COMP:11605"/>
        <dbReference type="ChEBI" id="CHEBI:15378"/>
        <dbReference type="ChEBI" id="CHEBI:30013"/>
        <dbReference type="ChEBI" id="CHEBI:30616"/>
        <dbReference type="ChEBI" id="CHEBI:61977"/>
        <dbReference type="ChEBI" id="CHEBI:456216"/>
        <dbReference type="EC" id="2.7.11.1"/>
    </reaction>
</comment>
<feature type="compositionally biased region" description="Basic residues" evidence="11">
    <location>
        <begin position="250"/>
        <end position="259"/>
    </location>
</feature>
<name>A0ABR3LD40_9TELE</name>
<dbReference type="InterPro" id="IPR051138">
    <property type="entry name" value="PIM_Ser/Thr_kinase"/>
</dbReference>
<dbReference type="InterPro" id="IPR000719">
    <property type="entry name" value="Prot_kinase_dom"/>
</dbReference>
<dbReference type="SMART" id="SM00220">
    <property type="entry name" value="S_TKc"/>
    <property type="match status" value="1"/>
</dbReference>
<dbReference type="PANTHER" id="PTHR22984:SF11">
    <property type="entry name" value="AURORA KINASE-RELATED"/>
    <property type="match status" value="1"/>
</dbReference>
<evidence type="ECO:0000259" key="12">
    <source>
        <dbReference type="PROSITE" id="PS50011"/>
    </source>
</evidence>
<keyword evidence="5 10" id="KW-0547">Nucleotide-binding</keyword>
<evidence type="ECO:0000256" key="2">
    <source>
        <dbReference type="ARBA" id="ARBA00012513"/>
    </source>
</evidence>
<evidence type="ECO:0000256" key="1">
    <source>
        <dbReference type="ARBA" id="ARBA00005505"/>
    </source>
</evidence>
<comment type="similarity">
    <text evidence="1">Belongs to the protein kinase superfamily. CAMK Ser/Thr protein kinase family. PIM subfamily.</text>
</comment>
<evidence type="ECO:0000256" key="8">
    <source>
        <dbReference type="ARBA" id="ARBA00047899"/>
    </source>
</evidence>
<sequence length="637" mass="71280">MCLAAVSDQYIISSALFLQSLFLSAYISTFRPSTASTPNCTHFHQSYTVFFISCLIDSYQATVLKQRTDENAKTEGSKRDSERQRVDQRAGGAGENSTDLPLANPEASPAAAAMENSPTEKPAKRKKTSLCAFFRKTWQTVKSACQCRRRGNKVAPLQPVSDTDSSDPQCGPSGLEPSVCGHLADPQPDPSCLHDNTDPPLGLSSVTPTNCDEKPADPEPAEENQTNTKKKKKKHICGFFRRTWRAVKRAATRRKKHNKVVLLCPQPDTDDDQPDPCIPDLIDPQPDPTDRPKDPKPDSSDSDHESDQADSFSGPSGLELAAPKCPGASKHRRLRDGTRFRAACFTDPTPASFDEIYVVGRKIGQGGFGTVYAGTSKLLREEVAIKIIPKRDRDRFIVIPGCSKPLFTEVALNLLLKRPPLSPYIVYMLEWFEEKNRYILILERQEPCNDLLKFMLNDMQLLDEAKTRSLMYQVALAAKHCLDRGVFHRDIKLNNLLINTKTNQVKLIDFGCGDLIKPSGYVGGFTGGVCPPEYYKDLTYRAEPTTVWSLGFMMYSLVYKRQPFRCLEDMMNGKLRFRHTISTELHDLICRCMTLDPTKRATIEEVLQHEWLSSENVRSSSASGSDQMMADDDRNSS</sequence>
<keyword evidence="3" id="KW-0723">Serine/threonine-protein kinase</keyword>
<feature type="compositionally biased region" description="Basic and acidic residues" evidence="11">
    <location>
        <begin position="68"/>
        <end position="88"/>
    </location>
</feature>
<organism evidence="13 14">
    <name type="scientific">Cirrhinus molitorella</name>
    <name type="common">mud carp</name>
    <dbReference type="NCBI Taxonomy" id="172907"/>
    <lineage>
        <taxon>Eukaryota</taxon>
        <taxon>Metazoa</taxon>
        <taxon>Chordata</taxon>
        <taxon>Craniata</taxon>
        <taxon>Vertebrata</taxon>
        <taxon>Euteleostomi</taxon>
        <taxon>Actinopterygii</taxon>
        <taxon>Neopterygii</taxon>
        <taxon>Teleostei</taxon>
        <taxon>Ostariophysi</taxon>
        <taxon>Cypriniformes</taxon>
        <taxon>Cyprinidae</taxon>
        <taxon>Labeoninae</taxon>
        <taxon>Labeonini</taxon>
        <taxon>Cirrhinus</taxon>
    </lineage>
</organism>
<evidence type="ECO:0000256" key="7">
    <source>
        <dbReference type="ARBA" id="ARBA00022840"/>
    </source>
</evidence>
<keyword evidence="6" id="KW-0418">Kinase</keyword>
<feature type="region of interest" description="Disordered" evidence="11">
    <location>
        <begin position="68"/>
        <end position="126"/>
    </location>
</feature>
<dbReference type="EC" id="2.7.11.1" evidence="2"/>
<feature type="compositionally biased region" description="Basic and acidic residues" evidence="11">
    <location>
        <begin position="288"/>
        <end position="307"/>
    </location>
</feature>
<evidence type="ECO:0000256" key="4">
    <source>
        <dbReference type="ARBA" id="ARBA00022679"/>
    </source>
</evidence>
<comment type="caution">
    <text evidence="13">The sequence shown here is derived from an EMBL/GenBank/DDBJ whole genome shotgun (WGS) entry which is preliminary data.</text>
</comment>
<dbReference type="PROSITE" id="PS00107">
    <property type="entry name" value="PROTEIN_KINASE_ATP"/>
    <property type="match status" value="1"/>
</dbReference>
<feature type="compositionally biased region" description="Polar residues" evidence="11">
    <location>
        <begin position="617"/>
        <end position="626"/>
    </location>
</feature>
<keyword evidence="7 10" id="KW-0067">ATP-binding</keyword>
<dbReference type="Proteomes" id="UP001558613">
    <property type="component" value="Unassembled WGS sequence"/>
</dbReference>
<evidence type="ECO:0000256" key="9">
    <source>
        <dbReference type="ARBA" id="ARBA00048679"/>
    </source>
</evidence>
<gene>
    <name evidence="13" type="ORF">QQF64_020614</name>
</gene>
<dbReference type="InterPro" id="IPR008271">
    <property type="entry name" value="Ser/Thr_kinase_AS"/>
</dbReference>
<dbReference type="PROSITE" id="PS00108">
    <property type="entry name" value="PROTEIN_KINASE_ST"/>
    <property type="match status" value="1"/>
</dbReference>
<accession>A0ABR3LD40</accession>
<feature type="region of interest" description="Disordered" evidence="11">
    <location>
        <begin position="250"/>
        <end position="332"/>
    </location>
</feature>
<dbReference type="EMBL" id="JAYMGO010000023">
    <property type="protein sequence ID" value="KAL1249609.1"/>
    <property type="molecule type" value="Genomic_DNA"/>
</dbReference>
<dbReference type="InterPro" id="IPR011009">
    <property type="entry name" value="Kinase-like_dom_sf"/>
</dbReference>
<comment type="catalytic activity">
    <reaction evidence="9">
        <text>L-seryl-[protein] + ATP = O-phospho-L-seryl-[protein] + ADP + H(+)</text>
        <dbReference type="Rhea" id="RHEA:17989"/>
        <dbReference type="Rhea" id="RHEA-COMP:9863"/>
        <dbReference type="Rhea" id="RHEA-COMP:11604"/>
        <dbReference type="ChEBI" id="CHEBI:15378"/>
        <dbReference type="ChEBI" id="CHEBI:29999"/>
        <dbReference type="ChEBI" id="CHEBI:30616"/>
        <dbReference type="ChEBI" id="CHEBI:83421"/>
        <dbReference type="ChEBI" id="CHEBI:456216"/>
        <dbReference type="EC" id="2.7.11.1"/>
    </reaction>
</comment>
<dbReference type="InterPro" id="IPR017441">
    <property type="entry name" value="Protein_kinase_ATP_BS"/>
</dbReference>
<evidence type="ECO:0000256" key="11">
    <source>
        <dbReference type="SAM" id="MobiDB-lite"/>
    </source>
</evidence>
<dbReference type="PANTHER" id="PTHR22984">
    <property type="entry name" value="SERINE/THREONINE-PROTEIN KINASE PIM"/>
    <property type="match status" value="1"/>
</dbReference>
<feature type="region of interest" description="Disordered" evidence="11">
    <location>
        <begin position="617"/>
        <end position="637"/>
    </location>
</feature>
<keyword evidence="14" id="KW-1185">Reference proteome</keyword>
<dbReference type="Gene3D" id="3.30.200.20">
    <property type="entry name" value="Phosphorylase Kinase, domain 1"/>
    <property type="match status" value="1"/>
</dbReference>
<keyword evidence="4" id="KW-0808">Transferase</keyword>
<feature type="compositionally biased region" description="Low complexity" evidence="11">
    <location>
        <begin position="100"/>
        <end position="117"/>
    </location>
</feature>